<gene>
    <name evidence="1" type="ORF">AVEN_238633_1</name>
</gene>
<accession>A0A4Y2V5S5</accession>
<evidence type="ECO:0000313" key="2">
    <source>
        <dbReference type="Proteomes" id="UP000499080"/>
    </source>
</evidence>
<evidence type="ECO:0000313" key="1">
    <source>
        <dbReference type="EMBL" id="GBO20639.1"/>
    </source>
</evidence>
<sequence>MILTDFLPQFYQGRVRKYATRRGSEGQCRHSLQTVQVEVVKRNSYVLTPSNDYPGREEHVVVGQFVRVPGQITEIEFFGHSSEVWKVGFKKKEDGEKREIEIEIEKRGERERVGISTIESWN</sequence>
<dbReference type="EMBL" id="BGPR01043968">
    <property type="protein sequence ID" value="GBO20639.1"/>
    <property type="molecule type" value="Genomic_DNA"/>
</dbReference>
<reference evidence="1 2" key="1">
    <citation type="journal article" date="2019" name="Sci. Rep.">
        <title>Orb-weaving spider Araneus ventricosus genome elucidates the spidroin gene catalogue.</title>
        <authorList>
            <person name="Kono N."/>
            <person name="Nakamura H."/>
            <person name="Ohtoshi R."/>
            <person name="Moran D.A.P."/>
            <person name="Shinohara A."/>
            <person name="Yoshida Y."/>
            <person name="Fujiwara M."/>
            <person name="Mori M."/>
            <person name="Tomita M."/>
            <person name="Arakawa K."/>
        </authorList>
    </citation>
    <scope>NUCLEOTIDE SEQUENCE [LARGE SCALE GENOMIC DNA]</scope>
</reference>
<comment type="caution">
    <text evidence="1">The sequence shown here is derived from an EMBL/GenBank/DDBJ whole genome shotgun (WGS) entry which is preliminary data.</text>
</comment>
<protein>
    <submittedName>
        <fullName evidence="1">Uncharacterized protein</fullName>
    </submittedName>
</protein>
<proteinExistence type="predicted"/>
<name>A0A4Y2V5S5_ARAVE</name>
<keyword evidence="2" id="KW-1185">Reference proteome</keyword>
<dbReference type="Proteomes" id="UP000499080">
    <property type="component" value="Unassembled WGS sequence"/>
</dbReference>
<organism evidence="1 2">
    <name type="scientific">Araneus ventricosus</name>
    <name type="common">Orbweaver spider</name>
    <name type="synonym">Epeira ventricosa</name>
    <dbReference type="NCBI Taxonomy" id="182803"/>
    <lineage>
        <taxon>Eukaryota</taxon>
        <taxon>Metazoa</taxon>
        <taxon>Ecdysozoa</taxon>
        <taxon>Arthropoda</taxon>
        <taxon>Chelicerata</taxon>
        <taxon>Arachnida</taxon>
        <taxon>Araneae</taxon>
        <taxon>Araneomorphae</taxon>
        <taxon>Entelegynae</taxon>
        <taxon>Araneoidea</taxon>
        <taxon>Araneidae</taxon>
        <taxon>Araneus</taxon>
    </lineage>
</organism>
<dbReference type="AlphaFoldDB" id="A0A4Y2V5S5"/>